<organism evidence="10">
    <name type="scientific">uncultured Sulfurovum sp</name>
    <dbReference type="NCBI Taxonomy" id="269237"/>
    <lineage>
        <taxon>Bacteria</taxon>
        <taxon>Pseudomonadati</taxon>
        <taxon>Campylobacterota</taxon>
        <taxon>Epsilonproteobacteria</taxon>
        <taxon>Campylobacterales</taxon>
        <taxon>Sulfurovaceae</taxon>
        <taxon>Sulfurovum</taxon>
        <taxon>environmental samples</taxon>
    </lineage>
</organism>
<comment type="subcellular location">
    <subcellularLocation>
        <location evidence="1">Cell inner membrane</location>
        <topology evidence="1">Multi-pass membrane protein</topology>
    </subcellularLocation>
</comment>
<comment type="similarity">
    <text evidence="8">Belongs to the TsuA/YedE (TC 9.B.102) family.</text>
</comment>
<sequence length="185" mass="20493">MLYYTKEHNKGVTMAEKRVNRLSWWMGGILMSLLLLLTISTFGADRPIGASTYVPYISGIVFNLDPEHYTYLKSINNSGAWEGVMLIGVLFGGFITSVFITKTFRFSLMPSGWKQYKNNSILSRLSWSFLAGFVMIIGARLAGGCTSGHFLSGMSQLAMSAMVFGGVVMLTLIITGRYFYNTKGT</sequence>
<dbReference type="EMBL" id="CACVAU010000001">
    <property type="protein sequence ID" value="CAA6800006.1"/>
    <property type="molecule type" value="Genomic_DNA"/>
</dbReference>
<keyword evidence="5 9" id="KW-0812">Transmembrane</keyword>
<dbReference type="PANTHER" id="PTHR30574:SF1">
    <property type="entry name" value="SULPHUR TRANSPORT DOMAIN-CONTAINING PROTEIN"/>
    <property type="match status" value="1"/>
</dbReference>
<dbReference type="Pfam" id="PF04143">
    <property type="entry name" value="Sulf_transp"/>
    <property type="match status" value="1"/>
</dbReference>
<evidence type="ECO:0000256" key="7">
    <source>
        <dbReference type="ARBA" id="ARBA00023136"/>
    </source>
</evidence>
<protein>
    <submittedName>
        <fullName evidence="10">Uncharacterized protein</fullName>
    </submittedName>
</protein>
<feature type="transmembrane region" description="Helical" evidence="9">
    <location>
        <begin position="121"/>
        <end position="141"/>
    </location>
</feature>
<reference evidence="10" key="1">
    <citation type="submission" date="2020-01" db="EMBL/GenBank/DDBJ databases">
        <authorList>
            <person name="Meier V. D."/>
            <person name="Meier V D."/>
        </authorList>
    </citation>
    <scope>NUCLEOTIDE SEQUENCE</scope>
    <source>
        <strain evidence="10">HLG_WM_MAG_05</strain>
    </source>
</reference>
<feature type="transmembrane region" description="Helical" evidence="9">
    <location>
        <begin position="80"/>
        <end position="100"/>
    </location>
</feature>
<dbReference type="PANTHER" id="PTHR30574">
    <property type="entry name" value="INNER MEMBRANE PROTEIN YEDE"/>
    <property type="match status" value="1"/>
</dbReference>
<feature type="transmembrane region" description="Helical" evidence="9">
    <location>
        <begin position="161"/>
        <end position="180"/>
    </location>
</feature>
<name>A0A6S6S6K9_9BACT</name>
<proteinExistence type="inferred from homology"/>
<feature type="transmembrane region" description="Helical" evidence="9">
    <location>
        <begin position="24"/>
        <end position="44"/>
    </location>
</feature>
<gene>
    <name evidence="10" type="ORF">HELGO_WM9858</name>
</gene>
<dbReference type="AlphaFoldDB" id="A0A6S6S6K9"/>
<evidence type="ECO:0000256" key="2">
    <source>
        <dbReference type="ARBA" id="ARBA00022448"/>
    </source>
</evidence>
<evidence type="ECO:0000256" key="1">
    <source>
        <dbReference type="ARBA" id="ARBA00004429"/>
    </source>
</evidence>
<keyword evidence="2" id="KW-0813">Transport</keyword>
<keyword evidence="3" id="KW-1003">Cell membrane</keyword>
<keyword evidence="7 9" id="KW-0472">Membrane</keyword>
<accession>A0A6S6S6K9</accession>
<dbReference type="InterPro" id="IPR007272">
    <property type="entry name" value="Sulf_transp_TsuA/YedE"/>
</dbReference>
<evidence type="ECO:0000256" key="9">
    <source>
        <dbReference type="SAM" id="Phobius"/>
    </source>
</evidence>
<evidence type="ECO:0000256" key="6">
    <source>
        <dbReference type="ARBA" id="ARBA00022989"/>
    </source>
</evidence>
<evidence type="ECO:0000256" key="4">
    <source>
        <dbReference type="ARBA" id="ARBA00022519"/>
    </source>
</evidence>
<evidence type="ECO:0000256" key="5">
    <source>
        <dbReference type="ARBA" id="ARBA00022692"/>
    </source>
</evidence>
<keyword evidence="4" id="KW-0997">Cell inner membrane</keyword>
<evidence type="ECO:0000313" key="10">
    <source>
        <dbReference type="EMBL" id="CAA6800006.1"/>
    </source>
</evidence>
<evidence type="ECO:0000256" key="8">
    <source>
        <dbReference type="ARBA" id="ARBA00035655"/>
    </source>
</evidence>
<dbReference type="GO" id="GO:0005886">
    <property type="term" value="C:plasma membrane"/>
    <property type="evidence" value="ECO:0007669"/>
    <property type="project" value="UniProtKB-SubCell"/>
</dbReference>
<keyword evidence="6 9" id="KW-1133">Transmembrane helix</keyword>
<evidence type="ECO:0000256" key="3">
    <source>
        <dbReference type="ARBA" id="ARBA00022475"/>
    </source>
</evidence>